<reference evidence="1 2" key="1">
    <citation type="submission" date="2023-10" db="EMBL/GenBank/DDBJ databases">
        <title>A novel Glycoside Hydrolase 43-Like Enzyme from Clostrdium boliviensis is an Endo-xylanase, and a Candidate for Xylooligosaccharides Production from Different Xylan Substrates.</title>
        <authorList>
            <person name="Alvarez M.T."/>
            <person name="Rocabado-Villegas L.R."/>
            <person name="Salas-Veizaga D.M."/>
            <person name="Linares-Pasten J.A."/>
            <person name="Gudmundsdottir E.E."/>
            <person name="Hreggvidsson G.O."/>
            <person name="Adlercreutz P."/>
            <person name="Nordberg Karlsson E."/>
        </authorList>
    </citation>
    <scope>NUCLEOTIDE SEQUENCE [LARGE SCALE GENOMIC DNA]</scope>
    <source>
        <strain evidence="1 2">E-1</strain>
    </source>
</reference>
<comment type="caution">
    <text evidence="1">The sequence shown here is derived from an EMBL/GenBank/DDBJ whole genome shotgun (WGS) entry which is preliminary data.</text>
</comment>
<dbReference type="CDD" id="cd07067">
    <property type="entry name" value="HP_PGM_like"/>
    <property type="match status" value="1"/>
</dbReference>
<dbReference type="Pfam" id="PF00300">
    <property type="entry name" value="His_Phos_1"/>
    <property type="match status" value="1"/>
</dbReference>
<dbReference type="PANTHER" id="PTHR48100">
    <property type="entry name" value="BROAD-SPECIFICITY PHOSPHATASE YOR283W-RELATED"/>
    <property type="match status" value="1"/>
</dbReference>
<sequence>MGITDLPLVREGIDQAEALMEFFQNIAIDFIFTSPLKRCRQTAEIISGCSRNGIIEVQEFKEINLGLWENKPMQMIKGSYPDAYEERGKHLLTFQPPRGESFGQLAERVLPAFERIVKQYTGNIIIIGHAGVNRTILSKIQGISIHDFFLIEQPYGSVYEIRCTEDSGYQVEQLTGRRNNSDES</sequence>
<accession>A0ABU4GNK7</accession>
<name>A0ABU4GNK7_9CLOT</name>
<evidence type="ECO:0000313" key="2">
    <source>
        <dbReference type="Proteomes" id="UP001276854"/>
    </source>
</evidence>
<dbReference type="InterPro" id="IPR013078">
    <property type="entry name" value="His_Pase_superF_clade-1"/>
</dbReference>
<gene>
    <name evidence="1" type="ORF">RZO55_16600</name>
</gene>
<proteinExistence type="predicted"/>
<dbReference type="EMBL" id="JAWONS010000244">
    <property type="protein sequence ID" value="MDW2799195.1"/>
    <property type="molecule type" value="Genomic_DNA"/>
</dbReference>
<dbReference type="SUPFAM" id="SSF53254">
    <property type="entry name" value="Phosphoglycerate mutase-like"/>
    <property type="match status" value="1"/>
</dbReference>
<dbReference type="Gene3D" id="3.40.50.1240">
    <property type="entry name" value="Phosphoglycerate mutase-like"/>
    <property type="match status" value="1"/>
</dbReference>
<organism evidence="1 2">
    <name type="scientific">Clostridium boliviensis</name>
    <dbReference type="NCBI Taxonomy" id="318465"/>
    <lineage>
        <taxon>Bacteria</taxon>
        <taxon>Bacillati</taxon>
        <taxon>Bacillota</taxon>
        <taxon>Clostridia</taxon>
        <taxon>Eubacteriales</taxon>
        <taxon>Clostridiaceae</taxon>
        <taxon>Clostridium</taxon>
    </lineage>
</organism>
<dbReference type="GO" id="GO:0016787">
    <property type="term" value="F:hydrolase activity"/>
    <property type="evidence" value="ECO:0007669"/>
    <property type="project" value="UniProtKB-KW"/>
</dbReference>
<dbReference type="EC" id="3.1.3.-" evidence="1"/>
<keyword evidence="2" id="KW-1185">Reference proteome</keyword>
<dbReference type="PIRSF" id="PIRSF000709">
    <property type="entry name" value="6PFK_2-Ptase"/>
    <property type="match status" value="1"/>
</dbReference>
<dbReference type="PANTHER" id="PTHR48100:SF59">
    <property type="entry name" value="ADENOSYLCOBALAMIN_ALPHA-RIBAZOLE PHOSPHATASE"/>
    <property type="match status" value="1"/>
</dbReference>
<evidence type="ECO:0000313" key="1">
    <source>
        <dbReference type="EMBL" id="MDW2799195.1"/>
    </source>
</evidence>
<protein>
    <submittedName>
        <fullName evidence="1">Histidine phosphatase family protein</fullName>
        <ecNumber evidence="1">3.1.3.-</ecNumber>
    </submittedName>
</protein>
<dbReference type="InterPro" id="IPR050275">
    <property type="entry name" value="PGM_Phosphatase"/>
</dbReference>
<dbReference type="InterPro" id="IPR029033">
    <property type="entry name" value="His_PPase_superfam"/>
</dbReference>
<dbReference type="Proteomes" id="UP001276854">
    <property type="component" value="Unassembled WGS sequence"/>
</dbReference>
<keyword evidence="1" id="KW-0378">Hydrolase</keyword>